<dbReference type="EMBL" id="VDCI01000002">
    <property type="protein sequence ID" value="TNJ37408.1"/>
    <property type="molecule type" value="Genomic_DNA"/>
</dbReference>
<gene>
    <name evidence="2" type="ORF">FGF68_04145</name>
</gene>
<proteinExistence type="predicted"/>
<accession>A0A5C4S2K3</accession>
<keyword evidence="3" id="KW-1185">Reference proteome</keyword>
<comment type="caution">
    <text evidence="2">The sequence shown here is derived from an EMBL/GenBank/DDBJ whole genome shotgun (WGS) entry which is preliminary data.</text>
</comment>
<name>A0A5C4S2K3_PROVB</name>
<evidence type="ECO:0000313" key="3">
    <source>
        <dbReference type="Proteomes" id="UP000309544"/>
    </source>
</evidence>
<evidence type="ECO:0000256" key="1">
    <source>
        <dbReference type="SAM" id="MobiDB-lite"/>
    </source>
</evidence>
<evidence type="ECO:0000313" key="2">
    <source>
        <dbReference type="EMBL" id="TNJ37408.1"/>
    </source>
</evidence>
<reference evidence="2 3" key="1">
    <citation type="submission" date="2019-05" db="EMBL/GenBank/DDBJ databases">
        <title>Draft Whole-Genome sequence of the green sulfur bacterium Prosthecochloris vibrioformis DSM 260.</title>
        <authorList>
            <person name="Meyer T.E."/>
            <person name="Kyndt J.A."/>
        </authorList>
    </citation>
    <scope>NUCLEOTIDE SEQUENCE [LARGE SCALE GENOMIC DNA]</scope>
    <source>
        <strain evidence="2 3">DSM 260</strain>
    </source>
</reference>
<dbReference type="AlphaFoldDB" id="A0A5C4S2K3"/>
<feature type="compositionally biased region" description="Basic and acidic residues" evidence="1">
    <location>
        <begin position="9"/>
        <end position="26"/>
    </location>
</feature>
<organism evidence="2 3">
    <name type="scientific">Prosthecochloris vibrioformis</name>
    <name type="common">Chlorobium vibrioforme</name>
    <dbReference type="NCBI Taxonomy" id="1098"/>
    <lineage>
        <taxon>Bacteria</taxon>
        <taxon>Pseudomonadati</taxon>
        <taxon>Chlorobiota</taxon>
        <taxon>Chlorobiia</taxon>
        <taxon>Chlorobiales</taxon>
        <taxon>Chlorobiaceae</taxon>
        <taxon>Prosthecochloris</taxon>
    </lineage>
</organism>
<sequence length="76" mass="8919">MRKSTGWTPERRARQAEMIRKWKPWEKSTGPKTESGKAAAAKNADKGGYWKVIREQSKLLNQLLREHRDLLEIIEE</sequence>
<dbReference type="Proteomes" id="UP000309544">
    <property type="component" value="Unassembled WGS sequence"/>
</dbReference>
<protein>
    <submittedName>
        <fullName evidence="2">Uncharacterized protein</fullName>
    </submittedName>
</protein>
<feature type="region of interest" description="Disordered" evidence="1">
    <location>
        <begin position="1"/>
        <end position="47"/>
    </location>
</feature>